<dbReference type="InterPro" id="IPR042566">
    <property type="entry name" value="L1_C"/>
</dbReference>
<dbReference type="PANTHER" id="PTHR11505">
    <property type="entry name" value="L1 TRANSPOSABLE ELEMENT-RELATED"/>
    <property type="match status" value="1"/>
</dbReference>
<dbReference type="EMBL" id="CAWUFR010000103">
    <property type="protein sequence ID" value="CAK6967289.1"/>
    <property type="molecule type" value="Genomic_DNA"/>
</dbReference>
<sequence>MTDSSKKFEPGLAVKTRGMSDMEAIAEAVLEKQRGYLETRFDKLQQMGEDTEAKLGAIQADLFSLNESIGSVNVELDKIRSDVESNRGKLTSYEATLETMQFKLADMEDRSRRCNVRAIGLPEGIEGSNAVQYLTKSLPKWFPTLGNLDGEIMRAHRVYGDNRKRSGPRTLIFNTLRYTTRQLILRAAKKSPLTMNGRPVRLSPDYSGYTVKRRQAFTQAMNMARAKGVEFFLLYPATLKVKAAGKTEAFQSAEEAEDFISSLPAPRVPLAAGNDDSVPGQPDEAAG</sequence>
<gene>
    <name evidence="2" type="ORF">FSCOSCO3_A031941</name>
</gene>
<dbReference type="Gene3D" id="3.30.250.20">
    <property type="entry name" value="L1 transposable element, C-terminal domain"/>
    <property type="match status" value="1"/>
</dbReference>
<dbReference type="SUPFAM" id="SSF57997">
    <property type="entry name" value="Tropomyosin"/>
    <property type="match status" value="1"/>
</dbReference>
<name>A0AAV1P8E8_SCOSC</name>
<proteinExistence type="predicted"/>
<evidence type="ECO:0000313" key="3">
    <source>
        <dbReference type="Proteomes" id="UP001314229"/>
    </source>
</evidence>
<feature type="region of interest" description="Disordered" evidence="1">
    <location>
        <begin position="266"/>
        <end position="287"/>
    </location>
</feature>
<comment type="caution">
    <text evidence="2">The sequence shown here is derived from an EMBL/GenBank/DDBJ whole genome shotgun (WGS) entry which is preliminary data.</text>
</comment>
<dbReference type="Gene3D" id="1.20.5.340">
    <property type="match status" value="1"/>
</dbReference>
<dbReference type="AlphaFoldDB" id="A0AAV1P8E8"/>
<keyword evidence="3" id="KW-1185">Reference proteome</keyword>
<protein>
    <recommendedName>
        <fullName evidence="4">L1 transposable element RRM domain-containing protein</fullName>
    </recommendedName>
</protein>
<dbReference type="Gene3D" id="3.30.70.1820">
    <property type="entry name" value="L1 transposable element, RRM domain"/>
    <property type="match status" value="1"/>
</dbReference>
<reference evidence="2 3" key="1">
    <citation type="submission" date="2024-01" db="EMBL/GenBank/DDBJ databases">
        <authorList>
            <person name="Alioto T."/>
            <person name="Alioto T."/>
            <person name="Gomez Garrido J."/>
        </authorList>
    </citation>
    <scope>NUCLEOTIDE SEQUENCE [LARGE SCALE GENOMIC DNA]</scope>
</reference>
<accession>A0AAV1P8E8</accession>
<dbReference type="InterPro" id="IPR004244">
    <property type="entry name" value="Transposase_22"/>
</dbReference>
<dbReference type="Proteomes" id="UP001314229">
    <property type="component" value="Unassembled WGS sequence"/>
</dbReference>
<evidence type="ECO:0000313" key="2">
    <source>
        <dbReference type="EMBL" id="CAK6967289.1"/>
    </source>
</evidence>
<organism evidence="2 3">
    <name type="scientific">Scomber scombrus</name>
    <name type="common">Atlantic mackerel</name>
    <name type="synonym">Scomber vernalis</name>
    <dbReference type="NCBI Taxonomy" id="13677"/>
    <lineage>
        <taxon>Eukaryota</taxon>
        <taxon>Metazoa</taxon>
        <taxon>Chordata</taxon>
        <taxon>Craniata</taxon>
        <taxon>Vertebrata</taxon>
        <taxon>Euteleostomi</taxon>
        <taxon>Actinopterygii</taxon>
        <taxon>Neopterygii</taxon>
        <taxon>Teleostei</taxon>
        <taxon>Neoteleostei</taxon>
        <taxon>Acanthomorphata</taxon>
        <taxon>Pelagiaria</taxon>
        <taxon>Scombriformes</taxon>
        <taxon>Scombridae</taxon>
        <taxon>Scomber</taxon>
    </lineage>
</organism>
<evidence type="ECO:0000256" key="1">
    <source>
        <dbReference type="SAM" id="MobiDB-lite"/>
    </source>
</evidence>
<evidence type="ECO:0008006" key="4">
    <source>
        <dbReference type="Google" id="ProtNLM"/>
    </source>
</evidence>